<accession>A0ACC1NTX7</accession>
<dbReference type="EMBL" id="JANJQO010000072">
    <property type="protein sequence ID" value="KAJ2982514.1"/>
    <property type="molecule type" value="Genomic_DNA"/>
</dbReference>
<gene>
    <name evidence="1" type="ORF">NQ176_g1336</name>
</gene>
<organism evidence="1 2">
    <name type="scientific">Zarea fungicola</name>
    <dbReference type="NCBI Taxonomy" id="93591"/>
    <lineage>
        <taxon>Eukaryota</taxon>
        <taxon>Fungi</taxon>
        <taxon>Dikarya</taxon>
        <taxon>Ascomycota</taxon>
        <taxon>Pezizomycotina</taxon>
        <taxon>Sordariomycetes</taxon>
        <taxon>Hypocreomycetidae</taxon>
        <taxon>Hypocreales</taxon>
        <taxon>Cordycipitaceae</taxon>
        <taxon>Zarea</taxon>
    </lineage>
</organism>
<evidence type="ECO:0000313" key="1">
    <source>
        <dbReference type="EMBL" id="KAJ2982514.1"/>
    </source>
</evidence>
<dbReference type="Proteomes" id="UP001143910">
    <property type="component" value="Unassembled WGS sequence"/>
</dbReference>
<evidence type="ECO:0000313" key="2">
    <source>
        <dbReference type="Proteomes" id="UP001143910"/>
    </source>
</evidence>
<sequence length="140" mass="15860">MVFQRSVLLNTASSFLKAYNKWTVEDVLSVRSPTCIHYTLPKSTGNPPRNNNDFAAMLEQVIPVFRNFRLTVIENSHTVVDTELGKVTLHLRSMAETDVGPYENEYIFTLKISEDGKMVDEIVEFLDSQYTADIVAKLGL</sequence>
<keyword evidence="2" id="KW-1185">Reference proteome</keyword>
<protein>
    <submittedName>
        <fullName evidence="1">Uncharacterized protein</fullName>
    </submittedName>
</protein>
<proteinExistence type="predicted"/>
<comment type="caution">
    <text evidence="1">The sequence shown here is derived from an EMBL/GenBank/DDBJ whole genome shotgun (WGS) entry which is preliminary data.</text>
</comment>
<name>A0ACC1NTX7_9HYPO</name>
<reference evidence="1" key="1">
    <citation type="submission" date="2022-08" db="EMBL/GenBank/DDBJ databases">
        <title>Genome Sequence of Lecanicillium fungicola.</title>
        <authorList>
            <person name="Buettner E."/>
        </authorList>
    </citation>
    <scope>NUCLEOTIDE SEQUENCE</scope>
    <source>
        <strain evidence="1">Babe33</strain>
    </source>
</reference>